<feature type="domain" description="ASCH" evidence="1">
    <location>
        <begin position="39"/>
        <end position="177"/>
    </location>
</feature>
<gene>
    <name evidence="2" type="ORF">SAMN05421879_10890</name>
</gene>
<dbReference type="InterPro" id="IPR007374">
    <property type="entry name" value="ASCH_domain"/>
</dbReference>
<dbReference type="SMART" id="SM01022">
    <property type="entry name" value="ASCH"/>
    <property type="match status" value="1"/>
</dbReference>
<evidence type="ECO:0000259" key="1">
    <source>
        <dbReference type="SMART" id="SM01022"/>
    </source>
</evidence>
<dbReference type="Gene3D" id="3.10.400.10">
    <property type="entry name" value="Sulfate adenylyltransferase"/>
    <property type="match status" value="1"/>
</dbReference>
<dbReference type="InterPro" id="IPR009326">
    <property type="entry name" value="DUF984"/>
</dbReference>
<dbReference type="AlphaFoldDB" id="A0A285VRK0"/>
<accession>A0A285VRK0</accession>
<dbReference type="PANTHER" id="PTHR39203:SF1">
    <property type="entry name" value="CYTOPLASMIC PROTEIN"/>
    <property type="match status" value="1"/>
</dbReference>
<evidence type="ECO:0000313" key="3">
    <source>
        <dbReference type="Proteomes" id="UP000219688"/>
    </source>
</evidence>
<dbReference type="CDD" id="cd06553">
    <property type="entry name" value="ASCH_Ef3133_like"/>
    <property type="match status" value="1"/>
</dbReference>
<proteinExistence type="predicted"/>
<dbReference type="EMBL" id="OBQK01000008">
    <property type="protein sequence ID" value="SOC56675.1"/>
    <property type="molecule type" value="Genomic_DNA"/>
</dbReference>
<dbReference type="Pfam" id="PF04266">
    <property type="entry name" value="ASCH"/>
    <property type="match status" value="1"/>
</dbReference>
<evidence type="ECO:0000313" key="2">
    <source>
        <dbReference type="EMBL" id="SOC56675.1"/>
    </source>
</evidence>
<dbReference type="Proteomes" id="UP000219688">
    <property type="component" value="Unassembled WGS sequence"/>
</dbReference>
<sequence length="191" mass="20919">MHDAELRAFWADARVRGGLNPAEAYIGATASDTLPPPAWSFGATAEEADRLLALVLAGRKTATASVLWEYETEARARQPQEEGDTLVETRLDLDLPTPGALSIVLDGEEVPRALIRTTHVDVVRFGEVDEDHARREGEGSLEEWRAEHRAFFARSAPPGQAVDEDTQVVLERFVVVVPATARRAARRAGLL</sequence>
<dbReference type="PANTHER" id="PTHR39203">
    <property type="entry name" value="CYTOPLASMIC PROTEIN-RELATED"/>
    <property type="match status" value="1"/>
</dbReference>
<keyword evidence="3" id="KW-1185">Reference proteome</keyword>
<name>A0A285VRK0_9MICO</name>
<organism evidence="2 3">
    <name type="scientific">Ornithinimicrobium cerasi</name>
    <dbReference type="NCBI Taxonomy" id="2248773"/>
    <lineage>
        <taxon>Bacteria</taxon>
        <taxon>Bacillati</taxon>
        <taxon>Actinomycetota</taxon>
        <taxon>Actinomycetes</taxon>
        <taxon>Micrococcales</taxon>
        <taxon>Ornithinimicrobiaceae</taxon>
        <taxon>Ornithinimicrobium</taxon>
    </lineage>
</organism>
<protein>
    <submittedName>
        <fullName evidence="2">Uncharacterized protein YhfF</fullName>
    </submittedName>
</protein>
<dbReference type="RefSeq" id="WP_097188632.1">
    <property type="nucleotide sequence ID" value="NZ_OBQK01000008.1"/>
</dbReference>
<reference evidence="3" key="1">
    <citation type="submission" date="2017-08" db="EMBL/GenBank/DDBJ databases">
        <authorList>
            <person name="Varghese N."/>
            <person name="Submissions S."/>
        </authorList>
    </citation>
    <scope>NUCLEOTIDE SEQUENCE [LARGE SCALE GENOMIC DNA]</scope>
    <source>
        <strain evidence="3">USBA17B2</strain>
    </source>
</reference>
<dbReference type="InterPro" id="IPR015947">
    <property type="entry name" value="PUA-like_sf"/>
</dbReference>
<dbReference type="SUPFAM" id="SSF88697">
    <property type="entry name" value="PUA domain-like"/>
    <property type="match status" value="1"/>
</dbReference>